<feature type="domain" description="SWIM-type" evidence="2">
    <location>
        <begin position="48"/>
        <end position="82"/>
    </location>
</feature>
<dbReference type="Proteomes" id="UP000196355">
    <property type="component" value="Unassembled WGS sequence"/>
</dbReference>
<protein>
    <recommendedName>
        <fullName evidence="2">SWIM-type domain-containing protein</fullName>
    </recommendedName>
</protein>
<proteinExistence type="predicted"/>
<name>A0A202CDS2_9FLAO</name>
<accession>A0A202CDS2</accession>
<dbReference type="EMBL" id="MVAG01000057">
    <property type="protein sequence ID" value="OVE61735.1"/>
    <property type="molecule type" value="Genomic_DNA"/>
</dbReference>
<keyword evidence="1" id="KW-0863">Zinc-finger</keyword>
<comment type="caution">
    <text evidence="3">The sequence shown here is derived from an EMBL/GenBank/DDBJ whole genome shotgun (WGS) entry which is preliminary data.</text>
</comment>
<keyword evidence="4" id="KW-1185">Reference proteome</keyword>
<evidence type="ECO:0000313" key="3">
    <source>
        <dbReference type="EMBL" id="OVE61735.1"/>
    </source>
</evidence>
<reference evidence="4" key="1">
    <citation type="submission" date="2017-02" db="EMBL/GenBank/DDBJ databases">
        <authorList>
            <person name="Tetz G."/>
            <person name="Tetz V."/>
        </authorList>
    </citation>
    <scope>NUCLEOTIDE SEQUENCE [LARGE SCALE GENOMIC DNA]</scope>
    <source>
        <strain evidence="4">VT16-26</strain>
    </source>
</reference>
<evidence type="ECO:0000313" key="4">
    <source>
        <dbReference type="Proteomes" id="UP000196355"/>
    </source>
</evidence>
<organism evidence="3 4">
    <name type="scientific">Chryseobacterium mucoviscidosis</name>
    <dbReference type="NCBI Taxonomy" id="1945581"/>
    <lineage>
        <taxon>Bacteria</taxon>
        <taxon>Pseudomonadati</taxon>
        <taxon>Bacteroidota</taxon>
        <taxon>Flavobacteriia</taxon>
        <taxon>Flavobacteriales</taxon>
        <taxon>Weeksellaceae</taxon>
        <taxon>Chryseobacterium group</taxon>
        <taxon>Chryseobacterium</taxon>
    </lineage>
</organism>
<dbReference type="AlphaFoldDB" id="A0A202CDS2"/>
<dbReference type="RefSeq" id="WP_087706240.1">
    <property type="nucleotide sequence ID" value="NZ_MVAG01000057.1"/>
</dbReference>
<keyword evidence="1" id="KW-0479">Metal-binding</keyword>
<keyword evidence="1" id="KW-0862">Zinc</keyword>
<dbReference type="PROSITE" id="PS50966">
    <property type="entry name" value="ZF_SWIM"/>
    <property type="match status" value="1"/>
</dbReference>
<gene>
    <name evidence="3" type="ORF">B0E34_01800</name>
</gene>
<evidence type="ECO:0000259" key="2">
    <source>
        <dbReference type="PROSITE" id="PS50966"/>
    </source>
</evidence>
<dbReference type="InterPro" id="IPR007527">
    <property type="entry name" value="Znf_SWIM"/>
</dbReference>
<sequence>MYTILDLESRFSKQKINKAKKLLIREFEEEKKNHFICFVDDENESYDARIVLNPKSEITESSCDCESKDFCLHLLAMGLFMSENKSGKISSQKTTKKKVSEAEIAMENLNAEELKNWLLLFFKKNKEAEVLFMMDFGEKKKSFSNEEISEIIKNTTNSVAGKKRNLTAQDVKKIVDLLTKALEPVEQYLFQNNDKQESIDKFMVINDEISKYKMKVSFSSTRFDTFHEKLRERFVAHLNAIKDFEYWKEIATKNWNVFLKGKDSIRFHFYYFIKEMYHSGDRLQKLHIAGLIRQEILFWIKNKFNLKVSLREDLLEIVAENNFFEELQQYFPVDRYENSYNLKVIEEILKIDEDKAEKVCKAVIKTNTNEKYNLPYYNLLEKIYQKRNSIKDLAYIKRMKFWEDPSIENYIFIAENDEDTEALKKLRNRILSGLRGSFYSYPENTELYFAIMDYEKNYKKMLDVINRDVPTSIINQYAEKMFLTNKRSFLSSANSRTEWNGSEEEENILADFLVSKYDSAQLEEFFSKRFFGFGADRFSKIVLNKIKK</sequence>
<dbReference type="GO" id="GO:0008270">
    <property type="term" value="F:zinc ion binding"/>
    <property type="evidence" value="ECO:0007669"/>
    <property type="project" value="UniProtKB-KW"/>
</dbReference>
<evidence type="ECO:0000256" key="1">
    <source>
        <dbReference type="PROSITE-ProRule" id="PRU00325"/>
    </source>
</evidence>